<dbReference type="InterPro" id="IPR011050">
    <property type="entry name" value="Pectin_lyase_fold/virulence"/>
</dbReference>
<gene>
    <name evidence="1" type="ORF">S03H2_21301</name>
</gene>
<evidence type="ECO:0008006" key="2">
    <source>
        <dbReference type="Google" id="ProtNLM"/>
    </source>
</evidence>
<name>X1FDQ6_9ZZZZ</name>
<dbReference type="EMBL" id="BARU01011321">
    <property type="protein sequence ID" value="GAH43776.1"/>
    <property type="molecule type" value="Genomic_DNA"/>
</dbReference>
<protein>
    <recommendedName>
        <fullName evidence="2">Right handed beta helix domain-containing protein</fullName>
    </recommendedName>
</protein>
<organism evidence="1">
    <name type="scientific">marine sediment metagenome</name>
    <dbReference type="NCBI Taxonomy" id="412755"/>
    <lineage>
        <taxon>unclassified sequences</taxon>
        <taxon>metagenomes</taxon>
        <taxon>ecological metagenomes</taxon>
    </lineage>
</organism>
<reference evidence="1" key="1">
    <citation type="journal article" date="2014" name="Front. Microbiol.">
        <title>High frequency of phylogenetically diverse reductive dehalogenase-homologous genes in deep subseafloor sedimentary metagenomes.</title>
        <authorList>
            <person name="Kawai M."/>
            <person name="Futagami T."/>
            <person name="Toyoda A."/>
            <person name="Takaki Y."/>
            <person name="Nishi S."/>
            <person name="Hori S."/>
            <person name="Arai W."/>
            <person name="Tsubouchi T."/>
            <person name="Morono Y."/>
            <person name="Uchiyama I."/>
            <person name="Ito T."/>
            <person name="Fujiyama A."/>
            <person name="Inagaki F."/>
            <person name="Takami H."/>
        </authorList>
    </citation>
    <scope>NUCLEOTIDE SEQUENCE</scope>
    <source>
        <strain evidence="1">Expedition CK06-06</strain>
    </source>
</reference>
<dbReference type="AlphaFoldDB" id="X1FDQ6"/>
<accession>X1FDQ6</accession>
<sequence length="142" mass="15285">PSDSEDGILVEGQQSHNVEVDHCIFGPETTGFTRDGIRHVTNQINRWHVHDNYFYVRGGGVGIHTTTALGCLFERNTFKVPDAGNGEAITILAAGGTDTCINNNWAASGIAALTFNPFRDVGGGQHWGLNYSGLVPTYPVNV</sequence>
<evidence type="ECO:0000313" key="1">
    <source>
        <dbReference type="EMBL" id="GAH43776.1"/>
    </source>
</evidence>
<proteinExistence type="predicted"/>
<comment type="caution">
    <text evidence="1">The sequence shown here is derived from an EMBL/GenBank/DDBJ whole genome shotgun (WGS) entry which is preliminary data.</text>
</comment>
<dbReference type="SUPFAM" id="SSF51126">
    <property type="entry name" value="Pectin lyase-like"/>
    <property type="match status" value="1"/>
</dbReference>
<feature type="non-terminal residue" evidence="1">
    <location>
        <position position="1"/>
    </location>
</feature>